<dbReference type="GO" id="GO:0055085">
    <property type="term" value="P:transmembrane transport"/>
    <property type="evidence" value="ECO:0007669"/>
    <property type="project" value="InterPro"/>
</dbReference>
<dbReference type="PROSITE" id="PS52015">
    <property type="entry name" value="TONB_CTD"/>
    <property type="match status" value="1"/>
</dbReference>
<keyword evidence="2" id="KW-0472">Membrane</keyword>
<dbReference type="Gene3D" id="3.30.1150.10">
    <property type="match status" value="1"/>
</dbReference>
<keyword evidence="5" id="KW-1185">Reference proteome</keyword>
<accession>A0A1I6FTB1</accession>
<dbReference type="PANTHER" id="PTHR33446:SF2">
    <property type="entry name" value="PROTEIN TONB"/>
    <property type="match status" value="1"/>
</dbReference>
<evidence type="ECO:0000313" key="4">
    <source>
        <dbReference type="EMBL" id="SFR33144.1"/>
    </source>
</evidence>
<name>A0A1I6FTB1_9FLAO</name>
<dbReference type="InterPro" id="IPR051045">
    <property type="entry name" value="TonB-dependent_transducer"/>
</dbReference>
<dbReference type="OrthoDB" id="1522859at2"/>
<dbReference type="PANTHER" id="PTHR33446">
    <property type="entry name" value="PROTEIN TONB-RELATED"/>
    <property type="match status" value="1"/>
</dbReference>
<dbReference type="Pfam" id="PF03544">
    <property type="entry name" value="TonB_C"/>
    <property type="match status" value="1"/>
</dbReference>
<dbReference type="Proteomes" id="UP000199534">
    <property type="component" value="Unassembled WGS sequence"/>
</dbReference>
<dbReference type="EMBL" id="FOYQ01000001">
    <property type="protein sequence ID" value="SFR33144.1"/>
    <property type="molecule type" value="Genomic_DNA"/>
</dbReference>
<dbReference type="SUPFAM" id="SSF74653">
    <property type="entry name" value="TolA/TonB C-terminal domain"/>
    <property type="match status" value="1"/>
</dbReference>
<dbReference type="RefSeq" id="WP_092980597.1">
    <property type="nucleotide sequence ID" value="NZ_FOYQ01000001.1"/>
</dbReference>
<evidence type="ECO:0000313" key="5">
    <source>
        <dbReference type="Proteomes" id="UP000199534"/>
    </source>
</evidence>
<evidence type="ECO:0000259" key="3">
    <source>
        <dbReference type="PROSITE" id="PS52015"/>
    </source>
</evidence>
<dbReference type="AlphaFoldDB" id="A0A1I6FTB1"/>
<feature type="domain" description="TonB C-terminal" evidence="3">
    <location>
        <begin position="176"/>
        <end position="266"/>
    </location>
</feature>
<keyword evidence="2" id="KW-0812">Transmembrane</keyword>
<dbReference type="GO" id="GO:0031992">
    <property type="term" value="F:energy transducer activity"/>
    <property type="evidence" value="ECO:0007669"/>
    <property type="project" value="TreeGrafter"/>
</dbReference>
<dbReference type="GO" id="GO:0098797">
    <property type="term" value="C:plasma membrane protein complex"/>
    <property type="evidence" value="ECO:0007669"/>
    <property type="project" value="TreeGrafter"/>
</dbReference>
<evidence type="ECO:0000256" key="2">
    <source>
        <dbReference type="SAM" id="Phobius"/>
    </source>
</evidence>
<reference evidence="4 5" key="1">
    <citation type="submission" date="2016-10" db="EMBL/GenBank/DDBJ databases">
        <authorList>
            <person name="de Groot N.N."/>
        </authorList>
    </citation>
    <scope>NUCLEOTIDE SEQUENCE [LARGE SCALE GENOMIC DNA]</scope>
    <source>
        <strain evidence="4 5">DSM 21019</strain>
    </source>
</reference>
<feature type="region of interest" description="Disordered" evidence="1">
    <location>
        <begin position="1"/>
        <end position="20"/>
    </location>
</feature>
<keyword evidence="2" id="KW-1133">Transmembrane helix</keyword>
<dbReference type="InterPro" id="IPR037682">
    <property type="entry name" value="TonB_C"/>
</dbReference>
<evidence type="ECO:0000256" key="1">
    <source>
        <dbReference type="SAM" id="MobiDB-lite"/>
    </source>
</evidence>
<proteinExistence type="predicted"/>
<feature type="transmembrane region" description="Helical" evidence="2">
    <location>
        <begin position="41"/>
        <end position="62"/>
    </location>
</feature>
<dbReference type="STRING" id="400055.SAMN04490243_0620"/>
<protein>
    <submittedName>
        <fullName evidence="4">Protein TonB</fullName>
    </submittedName>
</protein>
<organism evidence="4 5">
    <name type="scientific">Robiginitalea myxolifaciens</name>
    <dbReference type="NCBI Taxonomy" id="400055"/>
    <lineage>
        <taxon>Bacteria</taxon>
        <taxon>Pseudomonadati</taxon>
        <taxon>Bacteroidota</taxon>
        <taxon>Flavobacteriia</taxon>
        <taxon>Flavobacteriales</taxon>
        <taxon>Flavobacteriaceae</taxon>
        <taxon>Robiginitalea</taxon>
    </lineage>
</organism>
<gene>
    <name evidence="4" type="ORF">SAMN04490243_0620</name>
</gene>
<sequence>MKNEADYNENKNHNKEEETVPKRIPSYLLKARANLPKNGPIRFQIGLILAMTVSYIALEWIFPLKEDPAPPPLELLEEQVFYLQEQQEEPPKIMALATPEPVRKPLQRIVVDKTEAPAIEKEDIPISLSLTPPAPPGPRITPEAPKEEQYYTMLNVQELPVFPGCEKVSSEERFACFQAGLKKHIKRNFRYPDAAVVTGQQGRVYVEFVISKTGEIGGLKLRGPAPVLEKEASRIINRLPQMIPGKVRGIPVPVRFAVPINFVLGQ</sequence>